<gene>
    <name evidence="3" type="ORF">FOB64_004418</name>
</gene>
<feature type="compositionally biased region" description="Polar residues" evidence="2">
    <location>
        <begin position="322"/>
        <end position="331"/>
    </location>
</feature>
<evidence type="ECO:0000256" key="1">
    <source>
        <dbReference type="ARBA" id="ARBA00010618"/>
    </source>
</evidence>
<dbReference type="GO" id="GO:0003735">
    <property type="term" value="F:structural constituent of ribosome"/>
    <property type="evidence" value="ECO:0007669"/>
    <property type="project" value="InterPro"/>
</dbReference>
<proteinExistence type="inferred from homology"/>
<accession>A0A8H6F222</accession>
<dbReference type="InterPro" id="IPR008991">
    <property type="entry name" value="Translation_prot_SH3-like_sf"/>
</dbReference>
<dbReference type="Gene3D" id="2.30.30.30">
    <property type="match status" value="1"/>
</dbReference>
<dbReference type="InterPro" id="IPR003256">
    <property type="entry name" value="Ribosomal_uL24"/>
</dbReference>
<comment type="similarity">
    <text evidence="1">Belongs to the universal ribosomal protein uL24 family.</text>
</comment>
<name>A0A8H6F222_CANAX</name>
<comment type="caution">
    <text evidence="3">The sequence shown here is derived from an EMBL/GenBank/DDBJ whole genome shotgun (WGS) entry which is preliminary data.</text>
</comment>
<evidence type="ECO:0008006" key="5">
    <source>
        <dbReference type="Google" id="ProtNLM"/>
    </source>
</evidence>
<dbReference type="SMR" id="A0A8H6F222"/>
<dbReference type="EMBL" id="JABWAD010000055">
    <property type="protein sequence ID" value="KAF6066973.1"/>
    <property type="molecule type" value="Genomic_DNA"/>
</dbReference>
<dbReference type="GO" id="GO:0006412">
    <property type="term" value="P:translation"/>
    <property type="evidence" value="ECO:0007669"/>
    <property type="project" value="InterPro"/>
</dbReference>
<dbReference type="AlphaFoldDB" id="A0A8H6F222"/>
<evidence type="ECO:0000313" key="3">
    <source>
        <dbReference type="EMBL" id="KAF6066973.1"/>
    </source>
</evidence>
<sequence>MSWVTRTFRFERNVNKYPENLRKHFQKNKEITNLPSFKNFFPTTLPRSQQKTNVEAGIMEGDLAYVTTGSHKGKIAEVLSYSPEYDAVSLSNISSKKLIPKIFWPEGQTSHVFDFPDYIPRNQVRVVGKDKDENGNVSYVVAEDIELRDKYYDDRFKKFMPRRFVKYHENIEFPWPEPQALEDGPLSTPENVAMERTFEFNSIAKSGIPKAALAQLRNPYSKHKKKTLSGLQVAKLNGPEMPLTIEQKIWIAKNQEKQAETKPEYKPLSDEVQEFIGKKMAEHLNKIESPELRYHLDVLSNSVSHDFQKTLDIIEKTKSQGDSELTNSTGESSDKGSM</sequence>
<dbReference type="Pfam" id="PF22682">
    <property type="entry name" value="Ribosomal_uL24m-like"/>
    <property type="match status" value="1"/>
</dbReference>
<dbReference type="PANTHER" id="PTHR12903">
    <property type="entry name" value="MITOCHONDRIAL RIBOSOMAL PROTEIN L24"/>
    <property type="match status" value="1"/>
</dbReference>
<feature type="region of interest" description="Disordered" evidence="2">
    <location>
        <begin position="315"/>
        <end position="338"/>
    </location>
</feature>
<dbReference type="GO" id="GO:0005840">
    <property type="term" value="C:ribosome"/>
    <property type="evidence" value="ECO:0007669"/>
    <property type="project" value="InterPro"/>
</dbReference>
<organism evidence="3 4">
    <name type="scientific">Candida albicans</name>
    <name type="common">Yeast</name>
    <dbReference type="NCBI Taxonomy" id="5476"/>
    <lineage>
        <taxon>Eukaryota</taxon>
        <taxon>Fungi</taxon>
        <taxon>Dikarya</taxon>
        <taxon>Ascomycota</taxon>
        <taxon>Saccharomycotina</taxon>
        <taxon>Pichiomycetes</taxon>
        <taxon>Debaryomycetaceae</taxon>
        <taxon>Candida/Lodderomyces clade</taxon>
        <taxon>Candida</taxon>
    </lineage>
</organism>
<protein>
    <recommendedName>
        <fullName evidence="5">54S ribosomal protein L40, mitochondrial</fullName>
    </recommendedName>
</protein>
<dbReference type="InterPro" id="IPR014722">
    <property type="entry name" value="Rib_uL2_dom2"/>
</dbReference>
<evidence type="ECO:0000313" key="4">
    <source>
        <dbReference type="Proteomes" id="UP000536275"/>
    </source>
</evidence>
<reference evidence="3 4" key="1">
    <citation type="submission" date="2020-03" db="EMBL/GenBank/DDBJ databases">
        <title>FDA dAtabase for Regulatory Grade micrObial Sequences (FDA-ARGOS): Supporting development and validation of Infectious Disease Dx tests.</title>
        <authorList>
            <person name="Campos J."/>
            <person name="Goldberg B."/>
            <person name="Tallon L."/>
            <person name="Sadzewicz L."/>
            <person name="Vavikolanu K."/>
            <person name="Mehta A."/>
            <person name="Aluvathingal J."/>
            <person name="Nadendla S."/>
            <person name="Nandy P."/>
            <person name="Geyer C."/>
            <person name="Yan Y."/>
            <person name="Sichtig H."/>
        </authorList>
    </citation>
    <scope>NUCLEOTIDE SEQUENCE [LARGE SCALE GENOMIC DNA]</scope>
    <source>
        <strain evidence="3 4">FDAARGOS_656</strain>
    </source>
</reference>
<evidence type="ECO:0000256" key="2">
    <source>
        <dbReference type="SAM" id="MobiDB-lite"/>
    </source>
</evidence>
<dbReference type="Proteomes" id="UP000536275">
    <property type="component" value="Unassembled WGS sequence"/>
</dbReference>
<dbReference type="SUPFAM" id="SSF50104">
    <property type="entry name" value="Translation proteins SH3-like domain"/>
    <property type="match status" value="1"/>
</dbReference>